<accession>A0A150G2M1</accession>
<dbReference type="GO" id="GO:0004674">
    <property type="term" value="F:protein serine/threonine kinase activity"/>
    <property type="evidence" value="ECO:0007669"/>
    <property type="project" value="TreeGrafter"/>
</dbReference>
<feature type="region of interest" description="Disordered" evidence="1">
    <location>
        <begin position="416"/>
        <end position="435"/>
    </location>
</feature>
<dbReference type="Gene3D" id="1.10.510.10">
    <property type="entry name" value="Transferase(Phosphotransferase) domain 1"/>
    <property type="match status" value="2"/>
</dbReference>
<feature type="compositionally biased region" description="Gly residues" evidence="1">
    <location>
        <begin position="1"/>
        <end position="11"/>
    </location>
</feature>
<dbReference type="InterPro" id="IPR008266">
    <property type="entry name" value="Tyr_kinase_AS"/>
</dbReference>
<dbReference type="PANTHER" id="PTHR44329:SF214">
    <property type="entry name" value="PROTEIN KINASE DOMAIN-CONTAINING PROTEIN"/>
    <property type="match status" value="1"/>
</dbReference>
<proteinExistence type="predicted"/>
<reference evidence="4" key="1">
    <citation type="journal article" date="2016" name="Nat. Commun.">
        <title>The Gonium pectorale genome demonstrates co-option of cell cycle regulation during the evolution of multicellularity.</title>
        <authorList>
            <person name="Hanschen E.R."/>
            <person name="Marriage T.N."/>
            <person name="Ferris P.J."/>
            <person name="Hamaji T."/>
            <person name="Toyoda A."/>
            <person name="Fujiyama A."/>
            <person name="Neme R."/>
            <person name="Noguchi H."/>
            <person name="Minakuchi Y."/>
            <person name="Suzuki M."/>
            <person name="Kawai-Toyooka H."/>
            <person name="Smith D.R."/>
            <person name="Sparks H."/>
            <person name="Anderson J."/>
            <person name="Bakaric R."/>
            <person name="Luria V."/>
            <person name="Karger A."/>
            <person name="Kirschner M.W."/>
            <person name="Durand P.M."/>
            <person name="Michod R.E."/>
            <person name="Nozaki H."/>
            <person name="Olson B.J."/>
        </authorList>
    </citation>
    <scope>NUCLEOTIDE SEQUENCE [LARGE SCALE GENOMIC DNA]</scope>
    <source>
        <strain evidence="4">NIES-2863</strain>
    </source>
</reference>
<sequence length="941" mass="96801">MAEGTLGGGLGLSAVPANGSTTSADPTLPPTTPSTVLDLTGTGGLFSIVLFGSTASVELRDLTILNPPLGPRGQYPWSQLRAFLWTFDFQRRLVGHQTPMLRGLRLTVELQPDELAFWLAEGPGGGAAVPHELLPSFCAEGGGGPFFNVKDMRWTQHSNDTSQSHQPLPSPGNTSQPPVVPPTRFYPVDNTIILSLLDPFELSTPDDRKDVALVWFLDETHITLNPSWGSNAGPTARLPALITGPTAINGRGVASAAAAAATPAAAFDVSHLAGALALLGVKASLTLRALTLANLPAAGLSPIPLPPSGSRRRLPQEASESQGIAAGDGLGLIAPTQGLPVALANFTSCLWTADFDRPAALAGGGTAADVGAAGGEGVRPAGLPYVFLDSVALVVPQAELDWMSEVWAAAIAGGAAEDDGHSAPSGRSRASTHGLELVAPSDETISITGELGRGAQGVVYRGVWRGLPVAVKSILVQVPTCKQALGGAGPSPTDPRVHQAVAEAAISASVNHPNLVATYTYMLQRLDCWYGGCGGYGSDRYTSGRSGGGYSNPHAEPEAWKLTLVQELCEGGSLRDCLAKGVLADCRARRLPKRPESALHWERVVVQAAPAAAAIAGCDPYAPVMLLAALQAARGLAHLHSRSIVHADVSSANILLQRALPLPLAGPWTSSPSGSYGTQVATPDCIFAVGPGGGSGRPAYSLQYRGHSGGAMRGGGNGGDGAAARLIMQRGGGGGDTFDASGRGVSAGSPPASARGRAASGAKNYGGVGAVADGAGGAECAYHYGWVAKLCDFGLSGLLEAADQQTHLSGPARRSSAYSAPELVRAGRAGPPGDVYSLAVVMWELALGQPLLEALAAPQGQRLRAWLAAQAAMEPEEAEALPPGLLYWPAHTRQGFAELVGECLREAPADRPSAERVCERLEAILVDLASAELGFFCDSSR</sequence>
<dbReference type="PROSITE" id="PS00109">
    <property type="entry name" value="PROTEIN_KINASE_TYR"/>
    <property type="match status" value="1"/>
</dbReference>
<keyword evidence="4" id="KW-1185">Reference proteome</keyword>
<dbReference type="EMBL" id="LSYV01000088">
    <property type="protein sequence ID" value="KXZ43560.1"/>
    <property type="molecule type" value="Genomic_DNA"/>
</dbReference>
<dbReference type="Proteomes" id="UP000075714">
    <property type="component" value="Unassembled WGS sequence"/>
</dbReference>
<gene>
    <name evidence="3" type="ORF">GPECTOR_87g423</name>
</gene>
<dbReference type="AlphaFoldDB" id="A0A150G2M1"/>
<protein>
    <recommendedName>
        <fullName evidence="2">Protein kinase domain-containing protein</fullName>
    </recommendedName>
</protein>
<feature type="region of interest" description="Disordered" evidence="1">
    <location>
        <begin position="156"/>
        <end position="181"/>
    </location>
</feature>
<dbReference type="InterPro" id="IPR051681">
    <property type="entry name" value="Ser/Thr_Kinases-Pseudokinases"/>
</dbReference>
<dbReference type="STRING" id="33097.A0A150G2M1"/>
<dbReference type="Pfam" id="PF00069">
    <property type="entry name" value="Pkinase"/>
    <property type="match status" value="1"/>
</dbReference>
<name>A0A150G2M1_GONPE</name>
<evidence type="ECO:0000313" key="4">
    <source>
        <dbReference type="Proteomes" id="UP000075714"/>
    </source>
</evidence>
<dbReference type="Pfam" id="PF07714">
    <property type="entry name" value="PK_Tyr_Ser-Thr"/>
    <property type="match status" value="1"/>
</dbReference>
<dbReference type="PROSITE" id="PS50011">
    <property type="entry name" value="PROTEIN_KINASE_DOM"/>
    <property type="match status" value="1"/>
</dbReference>
<dbReference type="Gene3D" id="3.30.200.20">
    <property type="entry name" value="Phosphorylase Kinase, domain 1"/>
    <property type="match status" value="1"/>
</dbReference>
<feature type="domain" description="Protein kinase" evidence="2">
    <location>
        <begin position="445"/>
        <end position="925"/>
    </location>
</feature>
<dbReference type="OrthoDB" id="547797at2759"/>
<feature type="region of interest" description="Disordered" evidence="1">
    <location>
        <begin position="1"/>
        <end position="31"/>
    </location>
</feature>
<evidence type="ECO:0000259" key="2">
    <source>
        <dbReference type="PROSITE" id="PS50011"/>
    </source>
</evidence>
<dbReference type="InterPro" id="IPR001245">
    <property type="entry name" value="Ser-Thr/Tyr_kinase_cat_dom"/>
</dbReference>
<comment type="caution">
    <text evidence="3">The sequence shown here is derived from an EMBL/GenBank/DDBJ whole genome shotgun (WGS) entry which is preliminary data.</text>
</comment>
<dbReference type="InterPro" id="IPR000719">
    <property type="entry name" value="Prot_kinase_dom"/>
</dbReference>
<organism evidence="3 4">
    <name type="scientific">Gonium pectorale</name>
    <name type="common">Green alga</name>
    <dbReference type="NCBI Taxonomy" id="33097"/>
    <lineage>
        <taxon>Eukaryota</taxon>
        <taxon>Viridiplantae</taxon>
        <taxon>Chlorophyta</taxon>
        <taxon>core chlorophytes</taxon>
        <taxon>Chlorophyceae</taxon>
        <taxon>CS clade</taxon>
        <taxon>Chlamydomonadales</taxon>
        <taxon>Volvocaceae</taxon>
        <taxon>Gonium</taxon>
    </lineage>
</organism>
<evidence type="ECO:0000256" key="1">
    <source>
        <dbReference type="SAM" id="MobiDB-lite"/>
    </source>
</evidence>
<dbReference type="SUPFAM" id="SSF56112">
    <property type="entry name" value="Protein kinase-like (PK-like)"/>
    <property type="match status" value="1"/>
</dbReference>
<feature type="compositionally biased region" description="Polar residues" evidence="1">
    <location>
        <begin position="156"/>
        <end position="177"/>
    </location>
</feature>
<evidence type="ECO:0000313" key="3">
    <source>
        <dbReference type="EMBL" id="KXZ43560.1"/>
    </source>
</evidence>
<dbReference type="InterPro" id="IPR011009">
    <property type="entry name" value="Kinase-like_dom_sf"/>
</dbReference>
<dbReference type="PANTHER" id="PTHR44329">
    <property type="entry name" value="SERINE/THREONINE-PROTEIN KINASE TNNI3K-RELATED"/>
    <property type="match status" value="1"/>
</dbReference>
<dbReference type="GO" id="GO:0005524">
    <property type="term" value="F:ATP binding"/>
    <property type="evidence" value="ECO:0007669"/>
    <property type="project" value="InterPro"/>
</dbReference>